<sequence>MGEILERSRWRPVKKRVREVHTGLWRGIYSTFTPLRARKCISPRENWIRHPLRPWTERTSRGLGARSRLTEQDSGSEKRPVKRAGSFDFRERGHIFG</sequence>
<protein>
    <submittedName>
        <fullName evidence="2">Uncharacterized protein</fullName>
    </submittedName>
</protein>
<name>A0A545VAA3_9HYPO</name>
<evidence type="ECO:0000313" key="2">
    <source>
        <dbReference type="EMBL" id="TQV98666.1"/>
    </source>
</evidence>
<accession>A0A545VAA3</accession>
<reference evidence="2 3" key="1">
    <citation type="journal article" date="2019" name="Appl. Microbiol. Biotechnol.">
        <title>Genome sequence of Isaria javanica and comparative genome analysis insights into family S53 peptidase evolution in fungal entomopathogens.</title>
        <authorList>
            <person name="Lin R."/>
            <person name="Zhang X."/>
            <person name="Xin B."/>
            <person name="Zou M."/>
            <person name="Gao Y."/>
            <person name="Qin F."/>
            <person name="Hu Q."/>
            <person name="Xie B."/>
            <person name="Cheng X."/>
        </authorList>
    </citation>
    <scope>NUCLEOTIDE SEQUENCE [LARGE SCALE GENOMIC DNA]</scope>
    <source>
        <strain evidence="2 3">IJ1G</strain>
    </source>
</reference>
<comment type="caution">
    <text evidence="2">The sequence shown here is derived from an EMBL/GenBank/DDBJ whole genome shotgun (WGS) entry which is preliminary data.</text>
</comment>
<organism evidence="2 3">
    <name type="scientific">Cordyceps javanica</name>
    <dbReference type="NCBI Taxonomy" id="43265"/>
    <lineage>
        <taxon>Eukaryota</taxon>
        <taxon>Fungi</taxon>
        <taxon>Dikarya</taxon>
        <taxon>Ascomycota</taxon>
        <taxon>Pezizomycotina</taxon>
        <taxon>Sordariomycetes</taxon>
        <taxon>Hypocreomycetidae</taxon>
        <taxon>Hypocreales</taxon>
        <taxon>Cordycipitaceae</taxon>
        <taxon>Cordyceps</taxon>
    </lineage>
</organism>
<evidence type="ECO:0000256" key="1">
    <source>
        <dbReference type="SAM" id="MobiDB-lite"/>
    </source>
</evidence>
<keyword evidence="3" id="KW-1185">Reference proteome</keyword>
<feature type="compositionally biased region" description="Basic and acidic residues" evidence="1">
    <location>
        <begin position="88"/>
        <end position="97"/>
    </location>
</feature>
<gene>
    <name evidence="2" type="ORF">IF1G_02746</name>
</gene>
<dbReference type="AlphaFoldDB" id="A0A545VAA3"/>
<evidence type="ECO:0000313" key="3">
    <source>
        <dbReference type="Proteomes" id="UP000315783"/>
    </source>
</evidence>
<feature type="region of interest" description="Disordered" evidence="1">
    <location>
        <begin position="59"/>
        <end position="97"/>
    </location>
</feature>
<dbReference type="Proteomes" id="UP000315783">
    <property type="component" value="Unassembled WGS sequence"/>
</dbReference>
<dbReference type="EMBL" id="SPUK01000003">
    <property type="protein sequence ID" value="TQV98666.1"/>
    <property type="molecule type" value="Genomic_DNA"/>
</dbReference>
<feature type="compositionally biased region" description="Basic and acidic residues" evidence="1">
    <location>
        <begin position="68"/>
        <end position="79"/>
    </location>
</feature>
<proteinExistence type="predicted"/>